<evidence type="ECO:0000313" key="2">
    <source>
        <dbReference type="Proteomes" id="UP001060085"/>
    </source>
</evidence>
<dbReference type="EMBL" id="CM044703">
    <property type="protein sequence ID" value="KAI5670672.1"/>
    <property type="molecule type" value="Genomic_DNA"/>
</dbReference>
<organism evidence="1 2">
    <name type="scientific">Catharanthus roseus</name>
    <name type="common">Madagascar periwinkle</name>
    <name type="synonym">Vinca rosea</name>
    <dbReference type="NCBI Taxonomy" id="4058"/>
    <lineage>
        <taxon>Eukaryota</taxon>
        <taxon>Viridiplantae</taxon>
        <taxon>Streptophyta</taxon>
        <taxon>Embryophyta</taxon>
        <taxon>Tracheophyta</taxon>
        <taxon>Spermatophyta</taxon>
        <taxon>Magnoliopsida</taxon>
        <taxon>eudicotyledons</taxon>
        <taxon>Gunneridae</taxon>
        <taxon>Pentapetalae</taxon>
        <taxon>asterids</taxon>
        <taxon>lamiids</taxon>
        <taxon>Gentianales</taxon>
        <taxon>Apocynaceae</taxon>
        <taxon>Rauvolfioideae</taxon>
        <taxon>Vinceae</taxon>
        <taxon>Catharanthinae</taxon>
        <taxon>Catharanthus</taxon>
    </lineage>
</organism>
<reference evidence="2" key="1">
    <citation type="journal article" date="2023" name="Nat. Plants">
        <title>Single-cell RNA sequencing provides a high-resolution roadmap for understanding the multicellular compartmentation of specialized metabolism.</title>
        <authorList>
            <person name="Sun S."/>
            <person name="Shen X."/>
            <person name="Li Y."/>
            <person name="Li Y."/>
            <person name="Wang S."/>
            <person name="Li R."/>
            <person name="Zhang H."/>
            <person name="Shen G."/>
            <person name="Guo B."/>
            <person name="Wei J."/>
            <person name="Xu J."/>
            <person name="St-Pierre B."/>
            <person name="Chen S."/>
            <person name="Sun C."/>
        </authorList>
    </citation>
    <scope>NUCLEOTIDE SEQUENCE [LARGE SCALE GENOMIC DNA]</scope>
</reference>
<gene>
    <name evidence="1" type="ORF">M9H77_11036</name>
</gene>
<evidence type="ECO:0000313" key="1">
    <source>
        <dbReference type="EMBL" id="KAI5670672.1"/>
    </source>
</evidence>
<protein>
    <submittedName>
        <fullName evidence="1">Uncharacterized protein</fullName>
    </submittedName>
</protein>
<dbReference type="Proteomes" id="UP001060085">
    <property type="component" value="Linkage Group LG03"/>
</dbReference>
<proteinExistence type="predicted"/>
<comment type="caution">
    <text evidence="1">The sequence shown here is derived from an EMBL/GenBank/DDBJ whole genome shotgun (WGS) entry which is preliminary data.</text>
</comment>
<accession>A0ACC0BDF3</accession>
<keyword evidence="2" id="KW-1185">Reference proteome</keyword>
<sequence>MTVGVIEVNLLCARGLESTDFFDKIDPYVLIQYKGQERKTSIARGQGSNPVWNEKFTFRAEYPGGDSHQYKLILKFMDHDTFSSDDYLGQATIYVKELLELGIENGNAEIQPCKYSIVNKDQSFCGEVSVGVTFTPKEGYNEEEREYGGWKESEY</sequence>
<name>A0ACC0BDF3_CATRO</name>